<reference evidence="3 4" key="1">
    <citation type="submission" date="2014-07" db="EMBL/GenBank/DDBJ databases">
        <title>Genome of Chryseobacterium formosense LMG 24722.</title>
        <authorList>
            <person name="Pipes S.E."/>
            <person name="Stropko S.J."/>
            <person name="Newman J.D."/>
        </authorList>
    </citation>
    <scope>NUCLEOTIDE SEQUENCE [LARGE SCALE GENOMIC DNA]</scope>
    <source>
        <strain evidence="3 4">LMG 24722</strain>
    </source>
</reference>
<feature type="chain" id="PRO_5001800584" evidence="2">
    <location>
        <begin position="20"/>
        <end position="151"/>
    </location>
</feature>
<sequence>MKKLILAIFAIGGIFAVSAQTSPQNRKTGSTTVTTPTTTEKGTIIPRGNLNSDVKALNNNQLSTGNNLNGMMNSNLDTMNNGAVNSATPNGTLPLSTGIIDNKVSSPGTVNIGTTGSLNTSGTVNTGVTTPMTGSGAGTTTTPSTPVKKSK</sequence>
<dbReference type="RefSeq" id="WP_034677716.1">
    <property type="nucleotide sequence ID" value="NZ_FPAP01000002.1"/>
</dbReference>
<feature type="compositionally biased region" description="Low complexity" evidence="1">
    <location>
        <begin position="119"/>
        <end position="151"/>
    </location>
</feature>
<proteinExistence type="predicted"/>
<keyword evidence="4" id="KW-1185">Reference proteome</keyword>
<name>A0A085Z234_9FLAO</name>
<comment type="caution">
    <text evidence="3">The sequence shown here is derived from an EMBL/GenBank/DDBJ whole genome shotgun (WGS) entry which is preliminary data.</text>
</comment>
<feature type="region of interest" description="Disordered" evidence="1">
    <location>
        <begin position="113"/>
        <end position="151"/>
    </location>
</feature>
<evidence type="ECO:0000313" key="3">
    <source>
        <dbReference type="EMBL" id="KFE98497.1"/>
    </source>
</evidence>
<accession>A0A085Z234</accession>
<dbReference type="Proteomes" id="UP000028713">
    <property type="component" value="Unassembled WGS sequence"/>
</dbReference>
<evidence type="ECO:0000256" key="2">
    <source>
        <dbReference type="SAM" id="SignalP"/>
    </source>
</evidence>
<dbReference type="EMBL" id="JPRP01000002">
    <property type="protein sequence ID" value="KFE98497.1"/>
    <property type="molecule type" value="Genomic_DNA"/>
</dbReference>
<dbReference type="AlphaFoldDB" id="A0A085Z234"/>
<gene>
    <name evidence="3" type="ORF">IX39_13760</name>
</gene>
<feature type="signal peptide" evidence="2">
    <location>
        <begin position="1"/>
        <end position="19"/>
    </location>
</feature>
<dbReference type="OrthoDB" id="9855248at2"/>
<protein>
    <submittedName>
        <fullName evidence="3">Uncharacterized protein</fullName>
    </submittedName>
</protein>
<feature type="compositionally biased region" description="Low complexity" evidence="1">
    <location>
        <begin position="27"/>
        <end position="46"/>
    </location>
</feature>
<evidence type="ECO:0000313" key="4">
    <source>
        <dbReference type="Proteomes" id="UP000028713"/>
    </source>
</evidence>
<organism evidence="3 4">
    <name type="scientific">Chryseobacterium formosense</name>
    <dbReference type="NCBI Taxonomy" id="236814"/>
    <lineage>
        <taxon>Bacteria</taxon>
        <taxon>Pseudomonadati</taxon>
        <taxon>Bacteroidota</taxon>
        <taxon>Flavobacteriia</taxon>
        <taxon>Flavobacteriales</taxon>
        <taxon>Weeksellaceae</taxon>
        <taxon>Chryseobacterium group</taxon>
        <taxon>Chryseobacterium</taxon>
    </lineage>
</organism>
<evidence type="ECO:0000256" key="1">
    <source>
        <dbReference type="SAM" id="MobiDB-lite"/>
    </source>
</evidence>
<feature type="region of interest" description="Disordered" evidence="1">
    <location>
        <begin position="20"/>
        <end position="51"/>
    </location>
</feature>
<keyword evidence="2" id="KW-0732">Signal</keyword>